<evidence type="ECO:0000313" key="15">
    <source>
        <dbReference type="EMBL" id="EPS96087.1"/>
    </source>
</evidence>
<evidence type="ECO:0000256" key="4">
    <source>
        <dbReference type="ARBA" id="ARBA00010617"/>
    </source>
</evidence>
<dbReference type="EMBL" id="KE504194">
    <property type="protein sequence ID" value="EPS96087.1"/>
    <property type="molecule type" value="Genomic_DNA"/>
</dbReference>
<accession>S8DTZ4</accession>
<dbReference type="GO" id="GO:0004497">
    <property type="term" value="F:monooxygenase activity"/>
    <property type="evidence" value="ECO:0007669"/>
    <property type="project" value="UniProtKB-KW"/>
</dbReference>
<dbReference type="GO" id="GO:0005506">
    <property type="term" value="F:iron ion binding"/>
    <property type="evidence" value="ECO:0007669"/>
    <property type="project" value="InterPro"/>
</dbReference>
<dbReference type="InterPro" id="IPR050364">
    <property type="entry name" value="Cytochrome_P450_fung"/>
</dbReference>
<keyword evidence="7 13" id="KW-0479">Metal-binding</keyword>
<keyword evidence="5 13" id="KW-0349">Heme</keyword>
<evidence type="ECO:0000256" key="6">
    <source>
        <dbReference type="ARBA" id="ARBA00022692"/>
    </source>
</evidence>
<dbReference type="HOGENOM" id="CLU_001570_2_3_1"/>
<dbReference type="OrthoDB" id="1470350at2759"/>
<feature type="transmembrane region" description="Helical" evidence="14">
    <location>
        <begin position="6"/>
        <end position="26"/>
    </location>
</feature>
<evidence type="ECO:0000256" key="3">
    <source>
        <dbReference type="ARBA" id="ARBA00005179"/>
    </source>
</evidence>
<dbReference type="GO" id="GO:0020037">
    <property type="term" value="F:heme binding"/>
    <property type="evidence" value="ECO:0007669"/>
    <property type="project" value="InterPro"/>
</dbReference>
<evidence type="ECO:0000256" key="9">
    <source>
        <dbReference type="ARBA" id="ARBA00023002"/>
    </source>
</evidence>
<keyword evidence="12 14" id="KW-0472">Membrane</keyword>
<evidence type="ECO:0000256" key="1">
    <source>
        <dbReference type="ARBA" id="ARBA00001971"/>
    </source>
</evidence>
<dbReference type="PRINTS" id="PR00463">
    <property type="entry name" value="EP450I"/>
</dbReference>
<keyword evidence="6 14" id="KW-0812">Transmembrane</keyword>
<dbReference type="Pfam" id="PF00067">
    <property type="entry name" value="p450"/>
    <property type="match status" value="1"/>
</dbReference>
<organism evidence="15 16">
    <name type="scientific">Fomitopsis schrenkii</name>
    <name type="common">Brown rot fungus</name>
    <dbReference type="NCBI Taxonomy" id="2126942"/>
    <lineage>
        <taxon>Eukaryota</taxon>
        <taxon>Fungi</taxon>
        <taxon>Dikarya</taxon>
        <taxon>Basidiomycota</taxon>
        <taxon>Agaricomycotina</taxon>
        <taxon>Agaricomycetes</taxon>
        <taxon>Polyporales</taxon>
        <taxon>Fomitopsis</taxon>
    </lineage>
</organism>
<dbReference type="GO" id="GO:0016020">
    <property type="term" value="C:membrane"/>
    <property type="evidence" value="ECO:0007669"/>
    <property type="project" value="UniProtKB-SubCell"/>
</dbReference>
<keyword evidence="11" id="KW-0503">Monooxygenase</keyword>
<evidence type="ECO:0000313" key="16">
    <source>
        <dbReference type="Proteomes" id="UP000015241"/>
    </source>
</evidence>
<comment type="pathway">
    <text evidence="3">Secondary metabolite biosynthesis.</text>
</comment>
<proteinExistence type="inferred from homology"/>
<evidence type="ECO:0000256" key="13">
    <source>
        <dbReference type="PIRSR" id="PIRSR602401-1"/>
    </source>
</evidence>
<dbReference type="InterPro" id="IPR036396">
    <property type="entry name" value="Cyt_P450_sf"/>
</dbReference>
<evidence type="ECO:0000256" key="12">
    <source>
        <dbReference type="ARBA" id="ARBA00023136"/>
    </source>
</evidence>
<evidence type="ECO:0008006" key="17">
    <source>
        <dbReference type="Google" id="ProtNLM"/>
    </source>
</evidence>
<dbReference type="STRING" id="743788.S8DTZ4"/>
<evidence type="ECO:0000256" key="14">
    <source>
        <dbReference type="SAM" id="Phobius"/>
    </source>
</evidence>
<keyword evidence="16" id="KW-1185">Reference proteome</keyword>
<keyword evidence="10 13" id="KW-0408">Iron</keyword>
<dbReference type="PANTHER" id="PTHR46300">
    <property type="entry name" value="P450, PUTATIVE (EUROFUNG)-RELATED-RELATED"/>
    <property type="match status" value="1"/>
</dbReference>
<protein>
    <recommendedName>
        <fullName evidence="17">Cytochrome P450</fullName>
    </recommendedName>
</protein>
<name>S8DTZ4_FOMSC</name>
<evidence type="ECO:0000256" key="7">
    <source>
        <dbReference type="ARBA" id="ARBA00022723"/>
    </source>
</evidence>
<comment type="subcellular location">
    <subcellularLocation>
        <location evidence="2">Membrane</location>
    </subcellularLocation>
</comment>
<dbReference type="InterPro" id="IPR001128">
    <property type="entry name" value="Cyt_P450"/>
</dbReference>
<evidence type="ECO:0000256" key="5">
    <source>
        <dbReference type="ARBA" id="ARBA00022617"/>
    </source>
</evidence>
<dbReference type="Proteomes" id="UP000015241">
    <property type="component" value="Unassembled WGS sequence"/>
</dbReference>
<keyword evidence="9" id="KW-0560">Oxidoreductase</keyword>
<dbReference type="eggNOG" id="KOG0156">
    <property type="taxonomic scope" value="Eukaryota"/>
</dbReference>
<sequence length="569" mass="64118">MTVFSVDLTTSLLSGLIFIAIVAFSVRANRRSRRRNLPPGPTGIPIFGNLFQLPTLRPHPKLTEWAAQYGEIYYLKLGNQDMVILNTAEAANELLARRSHNYSSRTSGHVAHELLHDGMGLALLTYDAPWKAIRSGLQGALGPAPSKQLRPFQDCESRVLMYDLVNHGDKSLYLKSTGHHVPADGHWYAPVRRYATSVSLRALYGKRVNRFTDNPDLHRVYDIVNNFVEMALPGNYLVDVFPILRSLPDAFAPWRAKARKLHLGELELWRYLAGDCQKPLTNGESRGGFINKYIAQRSAAGIDKAPGKALTASGWMQDDFLAYGAGSALEAGSDTTTMSIATFILYMLSHPCALEKARAEIDRAVGLDRLPDFSDEEQLPYFMACLKETMRLRPATPLALPHAAVEDDFYKGYHIPKGSTVIGNVWAIHRDPKRFFNPNAFIPERFYHEGKPTRWDAGPISHDRDIYAFGWGRRFCQGSHIAEASLFITLSRLLWGVDFYAPVNPETNRPVLPDVSDEEKTWSDGLVSVPHNYKVGFRPRSDRHAEMIRKSFSDVQDEWQMMGLEVDER</sequence>
<evidence type="ECO:0000256" key="11">
    <source>
        <dbReference type="ARBA" id="ARBA00023033"/>
    </source>
</evidence>
<dbReference type="PANTHER" id="PTHR46300:SF2">
    <property type="entry name" value="CYTOCHROME P450 MONOOXYGENASE ALNH-RELATED"/>
    <property type="match status" value="1"/>
</dbReference>
<feature type="binding site" description="axial binding residue" evidence="13">
    <location>
        <position position="476"/>
    </location>
    <ligand>
        <name>heme</name>
        <dbReference type="ChEBI" id="CHEBI:30413"/>
    </ligand>
    <ligandPart>
        <name>Fe</name>
        <dbReference type="ChEBI" id="CHEBI:18248"/>
    </ligandPart>
</feature>
<gene>
    <name evidence="15" type="ORF">FOMPIDRAFT_1131071</name>
</gene>
<dbReference type="GO" id="GO:0016705">
    <property type="term" value="F:oxidoreductase activity, acting on paired donors, with incorporation or reduction of molecular oxygen"/>
    <property type="evidence" value="ECO:0007669"/>
    <property type="project" value="InterPro"/>
</dbReference>
<dbReference type="InParanoid" id="S8DTZ4"/>
<dbReference type="PRINTS" id="PR00385">
    <property type="entry name" value="P450"/>
</dbReference>
<dbReference type="InterPro" id="IPR002401">
    <property type="entry name" value="Cyt_P450_E_grp-I"/>
</dbReference>
<evidence type="ECO:0000256" key="2">
    <source>
        <dbReference type="ARBA" id="ARBA00004370"/>
    </source>
</evidence>
<keyword evidence="8 14" id="KW-1133">Transmembrane helix</keyword>
<dbReference type="SUPFAM" id="SSF48264">
    <property type="entry name" value="Cytochrome P450"/>
    <property type="match status" value="1"/>
</dbReference>
<dbReference type="Gene3D" id="1.10.630.10">
    <property type="entry name" value="Cytochrome P450"/>
    <property type="match status" value="1"/>
</dbReference>
<comment type="similarity">
    <text evidence="4">Belongs to the cytochrome P450 family.</text>
</comment>
<dbReference type="CDD" id="cd11065">
    <property type="entry name" value="CYP64-like"/>
    <property type="match status" value="1"/>
</dbReference>
<dbReference type="AlphaFoldDB" id="S8DTZ4"/>
<reference evidence="15 16" key="1">
    <citation type="journal article" date="2012" name="Science">
        <title>The Paleozoic origin of enzymatic lignin decomposition reconstructed from 31 fungal genomes.</title>
        <authorList>
            <person name="Floudas D."/>
            <person name="Binder M."/>
            <person name="Riley R."/>
            <person name="Barry K."/>
            <person name="Blanchette R.A."/>
            <person name="Henrissat B."/>
            <person name="Martinez A.T."/>
            <person name="Otillar R."/>
            <person name="Spatafora J.W."/>
            <person name="Yadav J.S."/>
            <person name="Aerts A."/>
            <person name="Benoit I."/>
            <person name="Boyd A."/>
            <person name="Carlson A."/>
            <person name="Copeland A."/>
            <person name="Coutinho P.M."/>
            <person name="de Vries R.P."/>
            <person name="Ferreira P."/>
            <person name="Findley K."/>
            <person name="Foster B."/>
            <person name="Gaskell J."/>
            <person name="Glotzer D."/>
            <person name="Gorecki P."/>
            <person name="Heitman J."/>
            <person name="Hesse C."/>
            <person name="Hori C."/>
            <person name="Igarashi K."/>
            <person name="Jurgens J.A."/>
            <person name="Kallen N."/>
            <person name="Kersten P."/>
            <person name="Kohler A."/>
            <person name="Kuees U."/>
            <person name="Kumar T.K.A."/>
            <person name="Kuo A."/>
            <person name="LaButti K."/>
            <person name="Larrondo L.F."/>
            <person name="Lindquist E."/>
            <person name="Ling A."/>
            <person name="Lombard V."/>
            <person name="Lucas S."/>
            <person name="Lundell T."/>
            <person name="Martin R."/>
            <person name="McLaughlin D.J."/>
            <person name="Morgenstern I."/>
            <person name="Morin E."/>
            <person name="Murat C."/>
            <person name="Nagy L.G."/>
            <person name="Nolan M."/>
            <person name="Ohm R.A."/>
            <person name="Patyshakuliyeva A."/>
            <person name="Rokas A."/>
            <person name="Ruiz-Duenas F.J."/>
            <person name="Sabat G."/>
            <person name="Salamov A."/>
            <person name="Samejima M."/>
            <person name="Schmutz J."/>
            <person name="Slot J.C."/>
            <person name="St John F."/>
            <person name="Stenlid J."/>
            <person name="Sun H."/>
            <person name="Sun S."/>
            <person name="Syed K."/>
            <person name="Tsang A."/>
            <person name="Wiebenga A."/>
            <person name="Young D."/>
            <person name="Pisabarro A."/>
            <person name="Eastwood D.C."/>
            <person name="Martin F."/>
            <person name="Cullen D."/>
            <person name="Grigoriev I.V."/>
            <person name="Hibbett D.S."/>
        </authorList>
    </citation>
    <scope>NUCLEOTIDE SEQUENCE</scope>
    <source>
        <strain evidence="16">FP-58527</strain>
    </source>
</reference>
<evidence type="ECO:0000256" key="10">
    <source>
        <dbReference type="ARBA" id="ARBA00023004"/>
    </source>
</evidence>
<evidence type="ECO:0000256" key="8">
    <source>
        <dbReference type="ARBA" id="ARBA00022989"/>
    </source>
</evidence>
<comment type="cofactor">
    <cofactor evidence="1 13">
        <name>heme</name>
        <dbReference type="ChEBI" id="CHEBI:30413"/>
    </cofactor>
</comment>